<organism evidence="5 6">
    <name type="scientific">Ginsengibacter hankyongi</name>
    <dbReference type="NCBI Taxonomy" id="2607284"/>
    <lineage>
        <taxon>Bacteria</taxon>
        <taxon>Pseudomonadati</taxon>
        <taxon>Bacteroidota</taxon>
        <taxon>Chitinophagia</taxon>
        <taxon>Chitinophagales</taxon>
        <taxon>Chitinophagaceae</taxon>
        <taxon>Ginsengibacter</taxon>
    </lineage>
</organism>
<evidence type="ECO:0000256" key="1">
    <source>
        <dbReference type="ARBA" id="ARBA00004871"/>
    </source>
</evidence>
<dbReference type="RefSeq" id="WP_150413430.1">
    <property type="nucleotide sequence ID" value="NZ_VYQF01000001.1"/>
</dbReference>
<dbReference type="PANTHER" id="PTHR21089:SF1">
    <property type="entry name" value="BIFUNCTIONAL 3-DEHYDROQUINATE DEHYDRATASE_SHIKIMATE DEHYDROGENASE, CHLOROPLASTIC"/>
    <property type="match status" value="1"/>
</dbReference>
<dbReference type="GO" id="GO:0050661">
    <property type="term" value="F:NADP binding"/>
    <property type="evidence" value="ECO:0007669"/>
    <property type="project" value="TreeGrafter"/>
</dbReference>
<keyword evidence="2" id="KW-0560">Oxidoreductase</keyword>
<dbReference type="EMBL" id="VYQF01000001">
    <property type="protein sequence ID" value="KAA9041335.1"/>
    <property type="molecule type" value="Genomic_DNA"/>
</dbReference>
<evidence type="ECO:0000256" key="2">
    <source>
        <dbReference type="ARBA" id="ARBA00023002"/>
    </source>
</evidence>
<dbReference type="GO" id="GO:0019632">
    <property type="term" value="P:shikimate metabolic process"/>
    <property type="evidence" value="ECO:0007669"/>
    <property type="project" value="TreeGrafter"/>
</dbReference>
<dbReference type="Gene3D" id="3.40.50.720">
    <property type="entry name" value="NAD(P)-binding Rossmann-like Domain"/>
    <property type="match status" value="1"/>
</dbReference>
<evidence type="ECO:0000313" key="6">
    <source>
        <dbReference type="Proteomes" id="UP000326903"/>
    </source>
</evidence>
<comment type="caution">
    <text evidence="5">The sequence shown here is derived from an EMBL/GenBank/DDBJ whole genome shotgun (WGS) entry which is preliminary data.</text>
</comment>
<evidence type="ECO:0000313" key="5">
    <source>
        <dbReference type="EMBL" id="KAA9041335.1"/>
    </source>
</evidence>
<dbReference type="GO" id="GO:0009073">
    <property type="term" value="P:aromatic amino acid family biosynthetic process"/>
    <property type="evidence" value="ECO:0007669"/>
    <property type="project" value="UniProtKB-KW"/>
</dbReference>
<comment type="pathway">
    <text evidence="1">Metabolic intermediate biosynthesis; chorismate biosynthesis; chorismate from D-erythrose 4-phosphate and phosphoenolpyruvate: step 4/7.</text>
</comment>
<dbReference type="GO" id="GO:0005829">
    <property type="term" value="C:cytosol"/>
    <property type="evidence" value="ECO:0007669"/>
    <property type="project" value="TreeGrafter"/>
</dbReference>
<dbReference type="InterPro" id="IPR046346">
    <property type="entry name" value="Aminoacid_DH-like_N_sf"/>
</dbReference>
<protein>
    <submittedName>
        <fullName evidence="5">Shikimate dehydrogenase</fullName>
    </submittedName>
</protein>
<dbReference type="InterPro" id="IPR022893">
    <property type="entry name" value="Shikimate_DH_fam"/>
</dbReference>
<name>A0A5J5IJU0_9BACT</name>
<dbReference type="InterPro" id="IPR013708">
    <property type="entry name" value="Shikimate_DH-bd_N"/>
</dbReference>
<reference evidence="5 6" key="1">
    <citation type="submission" date="2019-09" db="EMBL/GenBank/DDBJ databases">
        <title>Draft genome sequence of Ginsengibacter sp. BR5-29.</title>
        <authorList>
            <person name="Im W.-T."/>
        </authorList>
    </citation>
    <scope>NUCLEOTIDE SEQUENCE [LARGE SCALE GENOMIC DNA]</scope>
    <source>
        <strain evidence="5 6">BR5-29</strain>
    </source>
</reference>
<proteinExistence type="predicted"/>
<dbReference type="SUPFAM" id="SSF53223">
    <property type="entry name" value="Aminoacid dehydrogenase-like, N-terminal domain"/>
    <property type="match status" value="1"/>
</dbReference>
<keyword evidence="6" id="KW-1185">Reference proteome</keyword>
<dbReference type="InterPro" id="IPR036291">
    <property type="entry name" value="NAD(P)-bd_dom_sf"/>
</dbReference>
<dbReference type="CDD" id="cd01065">
    <property type="entry name" value="NAD_bind_Shikimate_DH"/>
    <property type="match status" value="1"/>
</dbReference>
<evidence type="ECO:0000256" key="3">
    <source>
        <dbReference type="ARBA" id="ARBA00023141"/>
    </source>
</evidence>
<dbReference type="Pfam" id="PF08501">
    <property type="entry name" value="Shikimate_dh_N"/>
    <property type="match status" value="1"/>
</dbReference>
<sequence>MKIYGLIGNPLSHSFSKKYFTEKFSRENITGCQYQNFEIKNLQKEIPALKNNPLLSGLNVTIPYKSDIITFLDTISAECSEINACNCIKIHNGKWSGFNTDVTGFEKSFVPYLQPHHKKALILGTGGSSKAVAYVLKKKGIEFLFVSRRNDVSSGVINYESISSLLMQEYSIIINTTPVGMFPNVEECPPLPYEYISDKHYFFDLVYNPPKTVFLSKAEAMGAVIKNGSDMLSIQAEESWKIWNNLK</sequence>
<dbReference type="SUPFAM" id="SSF51735">
    <property type="entry name" value="NAD(P)-binding Rossmann-fold domains"/>
    <property type="match status" value="1"/>
</dbReference>
<evidence type="ECO:0000259" key="4">
    <source>
        <dbReference type="Pfam" id="PF08501"/>
    </source>
</evidence>
<keyword evidence="3" id="KW-0057">Aromatic amino acid biosynthesis</keyword>
<dbReference type="Proteomes" id="UP000326903">
    <property type="component" value="Unassembled WGS sequence"/>
</dbReference>
<dbReference type="PANTHER" id="PTHR21089">
    <property type="entry name" value="SHIKIMATE DEHYDROGENASE"/>
    <property type="match status" value="1"/>
</dbReference>
<keyword evidence="3" id="KW-0028">Amino-acid biosynthesis</keyword>
<gene>
    <name evidence="5" type="ORF">FW778_04690</name>
</gene>
<dbReference type="GO" id="GO:0009423">
    <property type="term" value="P:chorismate biosynthetic process"/>
    <property type="evidence" value="ECO:0007669"/>
    <property type="project" value="TreeGrafter"/>
</dbReference>
<dbReference type="GO" id="GO:0004764">
    <property type="term" value="F:shikimate 3-dehydrogenase (NADP+) activity"/>
    <property type="evidence" value="ECO:0007669"/>
    <property type="project" value="InterPro"/>
</dbReference>
<feature type="domain" description="Shikimate dehydrogenase substrate binding N-terminal" evidence="4">
    <location>
        <begin position="6"/>
        <end position="88"/>
    </location>
</feature>
<accession>A0A5J5IJU0</accession>
<dbReference type="Gene3D" id="3.40.50.10860">
    <property type="entry name" value="Leucine Dehydrogenase, chain A, domain 1"/>
    <property type="match status" value="1"/>
</dbReference>
<dbReference type="AlphaFoldDB" id="A0A5J5IJU0"/>